<dbReference type="Gene3D" id="2.40.160.20">
    <property type="match status" value="1"/>
</dbReference>
<dbReference type="InParanoid" id="G9EK30"/>
<keyword evidence="1" id="KW-0732">Signal</keyword>
<dbReference type="STRING" id="658187.LDG_5552"/>
<feature type="signal peptide" evidence="1">
    <location>
        <begin position="1"/>
        <end position="17"/>
    </location>
</feature>
<reference evidence="2 3" key="1">
    <citation type="journal article" date="2011" name="BMC Genomics">
        <title>Insight into cross-talk between intra-amoebal pathogens.</title>
        <authorList>
            <person name="Gimenez G."/>
            <person name="Bertelli C."/>
            <person name="Moliner C."/>
            <person name="Robert C."/>
            <person name="Raoult D."/>
            <person name="Fournier P.E."/>
            <person name="Greub G."/>
        </authorList>
    </citation>
    <scope>NUCLEOTIDE SEQUENCE [LARGE SCALE GENOMIC DNA]</scope>
    <source>
        <strain evidence="2 3">LLAP12</strain>
    </source>
</reference>
<dbReference type="InterPro" id="IPR011250">
    <property type="entry name" value="OMP/PagP_B-barrel"/>
</dbReference>
<evidence type="ECO:0000313" key="2">
    <source>
        <dbReference type="EMBL" id="EHL32362.1"/>
    </source>
</evidence>
<gene>
    <name evidence="2" type="ORF">LDG_5552</name>
</gene>
<evidence type="ECO:0000256" key="1">
    <source>
        <dbReference type="SAM" id="SignalP"/>
    </source>
</evidence>
<sequence>MKLLFFCFSLIPSTLCANNITLFVTGGPNNARLSNKPLVEINDFVTNGYQSAHKNHWGGFWGAGIAHSFAEIVPSTNISLGLAGYSTQLGSVRGKEYPFINDGIYDALDYSFRVKSSQLMLESRLSYVFYNWQPFVLVGIGKAWNRLKNYNEVTADPSSSATALNPGFSSNTHRNFAYELGVGVQHSLFEDKKHNIHYRASVGYRYFHLGKGKLGALPEQTSTDRLQIKNIYTQGIAFSIEASFN</sequence>
<dbReference type="AlphaFoldDB" id="G9EK30"/>
<dbReference type="EMBL" id="JH413800">
    <property type="protein sequence ID" value="EHL32362.1"/>
    <property type="molecule type" value="Genomic_DNA"/>
</dbReference>
<feature type="chain" id="PRO_5003520867" evidence="1">
    <location>
        <begin position="18"/>
        <end position="245"/>
    </location>
</feature>
<organism evidence="2 3">
    <name type="scientific">Legionella drancourtii LLAP12</name>
    <dbReference type="NCBI Taxonomy" id="658187"/>
    <lineage>
        <taxon>Bacteria</taxon>
        <taxon>Pseudomonadati</taxon>
        <taxon>Pseudomonadota</taxon>
        <taxon>Gammaproteobacteria</taxon>
        <taxon>Legionellales</taxon>
        <taxon>Legionellaceae</taxon>
        <taxon>Legionella</taxon>
    </lineage>
</organism>
<dbReference type="OrthoDB" id="5634837at2"/>
<proteinExistence type="predicted"/>
<protein>
    <submittedName>
        <fullName evidence="2">Uncharacterized protein</fullName>
    </submittedName>
</protein>
<keyword evidence="3" id="KW-1185">Reference proteome</keyword>
<dbReference type="Proteomes" id="UP000002770">
    <property type="component" value="Unassembled WGS sequence"/>
</dbReference>
<evidence type="ECO:0000313" key="3">
    <source>
        <dbReference type="Proteomes" id="UP000002770"/>
    </source>
</evidence>
<dbReference type="RefSeq" id="WP_006869527.1">
    <property type="nucleotide sequence ID" value="NZ_JH413800.1"/>
</dbReference>
<dbReference type="SUPFAM" id="SSF56925">
    <property type="entry name" value="OMPA-like"/>
    <property type="match status" value="1"/>
</dbReference>
<accession>G9EK30</accession>
<dbReference type="eggNOG" id="ENOG5031E47">
    <property type="taxonomic scope" value="Bacteria"/>
</dbReference>
<name>G9EK30_9GAMM</name>
<dbReference type="HOGENOM" id="CLU_1132490_0_0_6"/>